<evidence type="ECO:0000256" key="6">
    <source>
        <dbReference type="PIRSR" id="PIRSR000350-3"/>
    </source>
</evidence>
<feature type="binding site" evidence="6">
    <location>
        <position position="312"/>
    </location>
    <ligand>
        <name>FAD</name>
        <dbReference type="ChEBI" id="CHEBI:57692"/>
    </ligand>
</feature>
<dbReference type="SUPFAM" id="SSF55424">
    <property type="entry name" value="FAD/NAD-linked reductases, dimerisation (C-terminal) domain"/>
    <property type="match status" value="1"/>
</dbReference>
<name>A0A1C4W656_9ACTN</name>
<dbReference type="RefSeq" id="WP_091398841.1">
    <property type="nucleotide sequence ID" value="NZ_FMCR01000002.1"/>
</dbReference>
<accession>A0A1C4W656</accession>
<feature type="active site" description="Proton acceptor" evidence="5">
    <location>
        <position position="444"/>
    </location>
</feature>
<feature type="domain" description="FAD/NAD(P)-binding" evidence="9">
    <location>
        <begin position="8"/>
        <end position="324"/>
    </location>
</feature>
<dbReference type="InterPro" id="IPR036188">
    <property type="entry name" value="FAD/NAD-bd_sf"/>
</dbReference>
<evidence type="ECO:0000256" key="1">
    <source>
        <dbReference type="ARBA" id="ARBA00007532"/>
    </source>
</evidence>
<evidence type="ECO:0000256" key="5">
    <source>
        <dbReference type="PIRSR" id="PIRSR000350-2"/>
    </source>
</evidence>
<evidence type="ECO:0000256" key="4">
    <source>
        <dbReference type="ARBA" id="ARBA00023002"/>
    </source>
</evidence>
<dbReference type="PRINTS" id="PR00411">
    <property type="entry name" value="PNDRDTASEI"/>
</dbReference>
<keyword evidence="10" id="KW-0670">Pyruvate</keyword>
<dbReference type="Gene3D" id="3.50.50.60">
    <property type="entry name" value="FAD/NAD(P)-binding domain"/>
    <property type="match status" value="2"/>
</dbReference>
<dbReference type="Pfam" id="PF02852">
    <property type="entry name" value="Pyr_redox_dim"/>
    <property type="match status" value="1"/>
</dbReference>
<dbReference type="PIRSF" id="PIRSF000350">
    <property type="entry name" value="Mercury_reductase_MerA"/>
    <property type="match status" value="1"/>
</dbReference>
<evidence type="ECO:0000313" key="11">
    <source>
        <dbReference type="Proteomes" id="UP000198864"/>
    </source>
</evidence>
<dbReference type="PRINTS" id="PR00368">
    <property type="entry name" value="FADPNR"/>
</dbReference>
<dbReference type="InterPro" id="IPR004099">
    <property type="entry name" value="Pyr_nucl-diS_OxRdtase_dimer"/>
</dbReference>
<gene>
    <name evidence="10" type="ORF">GA0070561_2412</name>
</gene>
<keyword evidence="6" id="KW-0520">NAD</keyword>
<keyword evidence="3 6" id="KW-0274">FAD</keyword>
<evidence type="ECO:0000256" key="7">
    <source>
        <dbReference type="PIRSR" id="PIRSR000350-4"/>
    </source>
</evidence>
<evidence type="ECO:0000259" key="9">
    <source>
        <dbReference type="Pfam" id="PF07992"/>
    </source>
</evidence>
<comment type="similarity">
    <text evidence="1">Belongs to the class-I pyridine nucleotide-disulfide oxidoreductase family.</text>
</comment>
<feature type="binding site" evidence="6">
    <location>
        <begin position="183"/>
        <end position="190"/>
    </location>
    <ligand>
        <name>NAD(+)</name>
        <dbReference type="ChEBI" id="CHEBI:57540"/>
    </ligand>
</feature>
<sequence>MTDQPEEFDLLVVGGGKAGKTLSMDVARSGQRVAMVERGMIGGSCINVACIPTKALVTSARAARQLRDASALGLTVEGGRVDIDLLRAHKQDVVEGMVAANRQQFLDSGLHLVIGEAQFVGPRTVRVALADGGARLLRGSDVVINTGTRPHLPSVPGMAEAGVLTSDELLHLDRLPARLVVLGGGTVGVEFAQMFALFGSAVTLVEGGPRLLTREDPDISDAVMRVFLDDGIDVRVGVAVARVDREADGSLRVTLDDGSVVIGDDVLVAAGREPVTDGLGLDVAGVRLSERGFVEVDEHLRTSAERTWAAGDVAGSPQFTHVSLDDYRIIRANLAGGQRSTADRLIPYTVFTTPELARVGLTETEARRAGYDIQVAHLPVAAIPRARTLRQTQGMWKAVIDTSTDRILGAALLGAEAGEVITSVQLAMLAGMPWTALRDAVITHPTMTEGLNLLFASLESSPVR</sequence>
<evidence type="ECO:0000256" key="2">
    <source>
        <dbReference type="ARBA" id="ARBA00022630"/>
    </source>
</evidence>
<reference evidence="10 11" key="1">
    <citation type="submission" date="2016-06" db="EMBL/GenBank/DDBJ databases">
        <authorList>
            <person name="Kjaerup R.B."/>
            <person name="Dalgaard T.S."/>
            <person name="Juul-Madsen H.R."/>
        </authorList>
    </citation>
    <scope>NUCLEOTIDE SEQUENCE [LARGE SCALE GENOMIC DNA]</scope>
    <source>
        <strain evidence="10 11">DSM 44871</strain>
    </source>
</reference>
<dbReference type="Pfam" id="PF07992">
    <property type="entry name" value="Pyr_redox_2"/>
    <property type="match status" value="1"/>
</dbReference>
<dbReference type="EMBL" id="FMCR01000002">
    <property type="protein sequence ID" value="SCE91707.1"/>
    <property type="molecule type" value="Genomic_DNA"/>
</dbReference>
<feature type="domain" description="Pyridine nucleotide-disulphide oxidoreductase dimerisation" evidence="8">
    <location>
        <begin position="346"/>
        <end position="451"/>
    </location>
</feature>
<dbReference type="AlphaFoldDB" id="A0A1C4W656"/>
<dbReference type="InterPro" id="IPR016156">
    <property type="entry name" value="FAD/NAD-linked_Rdtase_dimer_sf"/>
</dbReference>
<keyword evidence="4" id="KW-0560">Oxidoreductase</keyword>
<feature type="binding site" evidence="6">
    <location>
        <position position="271"/>
    </location>
    <ligand>
        <name>NAD(+)</name>
        <dbReference type="ChEBI" id="CHEBI:57540"/>
    </ligand>
</feature>
<feature type="binding site" evidence="6">
    <location>
        <position position="54"/>
    </location>
    <ligand>
        <name>FAD</name>
        <dbReference type="ChEBI" id="CHEBI:57692"/>
    </ligand>
</feature>
<proteinExistence type="inferred from homology"/>
<keyword evidence="2" id="KW-0285">Flavoprotein</keyword>
<evidence type="ECO:0000256" key="3">
    <source>
        <dbReference type="ARBA" id="ARBA00022827"/>
    </source>
</evidence>
<dbReference type="GO" id="GO:0050660">
    <property type="term" value="F:flavin adenine dinucleotide binding"/>
    <property type="evidence" value="ECO:0007669"/>
    <property type="project" value="TreeGrafter"/>
</dbReference>
<dbReference type="Proteomes" id="UP000198864">
    <property type="component" value="Unassembled WGS sequence"/>
</dbReference>
<organism evidence="10 11">
    <name type="scientific">Micromonospora saelicesensis</name>
    <dbReference type="NCBI Taxonomy" id="285676"/>
    <lineage>
        <taxon>Bacteria</taxon>
        <taxon>Bacillati</taxon>
        <taxon>Actinomycetota</taxon>
        <taxon>Actinomycetes</taxon>
        <taxon>Micromonosporales</taxon>
        <taxon>Micromonosporaceae</taxon>
        <taxon>Micromonospora</taxon>
    </lineage>
</organism>
<dbReference type="SUPFAM" id="SSF51905">
    <property type="entry name" value="FAD/NAD(P)-binding domain"/>
    <property type="match status" value="1"/>
</dbReference>
<dbReference type="STRING" id="285676.GA0070561_2412"/>
<evidence type="ECO:0000313" key="10">
    <source>
        <dbReference type="EMBL" id="SCE91707.1"/>
    </source>
</evidence>
<keyword evidence="6" id="KW-0547">Nucleotide-binding</keyword>
<feature type="disulfide bond" description="Redox-active" evidence="7">
    <location>
        <begin position="45"/>
        <end position="50"/>
    </location>
</feature>
<dbReference type="Gene3D" id="3.30.390.30">
    <property type="match status" value="1"/>
</dbReference>
<protein>
    <submittedName>
        <fullName evidence="10">Pyruvate/2-oxoglutarate dehydrogenase complex, dihydrolipoamide dehydrogenase (E3) component</fullName>
    </submittedName>
</protein>
<dbReference type="PANTHER" id="PTHR43014">
    <property type="entry name" value="MERCURIC REDUCTASE"/>
    <property type="match status" value="1"/>
</dbReference>
<dbReference type="InterPro" id="IPR001100">
    <property type="entry name" value="Pyr_nuc-diS_OxRdtase"/>
</dbReference>
<dbReference type="InterPro" id="IPR023753">
    <property type="entry name" value="FAD/NAD-binding_dom"/>
</dbReference>
<dbReference type="FunFam" id="3.30.390.30:FF:000001">
    <property type="entry name" value="Dihydrolipoyl dehydrogenase"/>
    <property type="match status" value="1"/>
</dbReference>
<comment type="cofactor">
    <cofactor evidence="6">
        <name>FAD</name>
        <dbReference type="ChEBI" id="CHEBI:57692"/>
    </cofactor>
    <text evidence="6">Binds 1 FAD per subunit.</text>
</comment>
<dbReference type="GO" id="GO:0003955">
    <property type="term" value="F:NAD(P)H dehydrogenase (quinone) activity"/>
    <property type="evidence" value="ECO:0007669"/>
    <property type="project" value="TreeGrafter"/>
</dbReference>
<feature type="binding site" evidence="6">
    <location>
        <position position="206"/>
    </location>
    <ligand>
        <name>NAD(+)</name>
        <dbReference type="ChEBI" id="CHEBI:57540"/>
    </ligand>
</feature>
<dbReference type="PANTHER" id="PTHR43014:SF2">
    <property type="entry name" value="MERCURIC REDUCTASE"/>
    <property type="match status" value="1"/>
</dbReference>
<evidence type="ECO:0000259" key="8">
    <source>
        <dbReference type="Pfam" id="PF02852"/>
    </source>
</evidence>